<proteinExistence type="predicted"/>
<protein>
    <submittedName>
        <fullName evidence="1">Uncharacterized protein</fullName>
    </submittedName>
</protein>
<accession>A0A2U3L2D2</accession>
<dbReference type="AlphaFoldDB" id="A0A2U3L2D2"/>
<sequence>MGTAAPGCPVERSSTAQSVRATKLMGYPVSVDKTPSHRQTTAFAGKCFWRAPGGGPEADLALQPYTQT</sequence>
<dbReference type="EMBL" id="OMOD01000159">
    <property type="protein sequence ID" value="SPF46084.1"/>
    <property type="molecule type" value="Genomic_DNA"/>
</dbReference>
<organism evidence="1 2">
    <name type="scientific">Candidatus Sulfotelmatobacter kueseliae</name>
    <dbReference type="NCBI Taxonomy" id="2042962"/>
    <lineage>
        <taxon>Bacteria</taxon>
        <taxon>Pseudomonadati</taxon>
        <taxon>Acidobacteriota</taxon>
        <taxon>Terriglobia</taxon>
        <taxon>Terriglobales</taxon>
        <taxon>Candidatus Korobacteraceae</taxon>
        <taxon>Candidatus Sulfotelmatobacter</taxon>
    </lineage>
</organism>
<evidence type="ECO:0000313" key="1">
    <source>
        <dbReference type="EMBL" id="SPF46084.1"/>
    </source>
</evidence>
<evidence type="ECO:0000313" key="2">
    <source>
        <dbReference type="Proteomes" id="UP000238701"/>
    </source>
</evidence>
<reference evidence="2" key="1">
    <citation type="submission" date="2018-02" db="EMBL/GenBank/DDBJ databases">
        <authorList>
            <person name="Hausmann B."/>
        </authorList>
    </citation>
    <scope>NUCLEOTIDE SEQUENCE [LARGE SCALE GENOMIC DNA]</scope>
    <source>
        <strain evidence="2">Peat soil MAG SbA1</strain>
    </source>
</reference>
<gene>
    <name evidence="1" type="ORF">SBA1_630033</name>
</gene>
<name>A0A2U3L2D2_9BACT</name>
<dbReference type="Proteomes" id="UP000238701">
    <property type="component" value="Unassembled WGS sequence"/>
</dbReference>